<feature type="transmembrane region" description="Helical" evidence="2">
    <location>
        <begin position="98"/>
        <end position="118"/>
    </location>
</feature>
<dbReference type="KEGG" id="pdl:Pyrde_1438"/>
<evidence type="ECO:0000313" key="3">
    <source>
        <dbReference type="EMBL" id="ALL01481.1"/>
    </source>
</evidence>
<keyword evidence="2" id="KW-1133">Transmembrane helix</keyword>
<feature type="transmembrane region" description="Helical" evidence="2">
    <location>
        <begin position="124"/>
        <end position="142"/>
    </location>
</feature>
<feature type="transmembrane region" description="Helical" evidence="2">
    <location>
        <begin position="149"/>
        <end position="170"/>
    </location>
</feature>
<keyword evidence="2" id="KW-0812">Transmembrane</keyword>
<evidence type="ECO:0000256" key="1">
    <source>
        <dbReference type="SAM" id="Coils"/>
    </source>
</evidence>
<feature type="coiled-coil region" evidence="1">
    <location>
        <begin position="556"/>
        <end position="590"/>
    </location>
</feature>
<organism evidence="3 4">
    <name type="scientific">Pyrodictium delaneyi</name>
    <dbReference type="NCBI Taxonomy" id="1273541"/>
    <lineage>
        <taxon>Archaea</taxon>
        <taxon>Thermoproteota</taxon>
        <taxon>Thermoprotei</taxon>
        <taxon>Desulfurococcales</taxon>
        <taxon>Pyrodictiaceae</taxon>
        <taxon>Pyrodictium</taxon>
    </lineage>
</organism>
<dbReference type="Proteomes" id="UP000058613">
    <property type="component" value="Chromosome"/>
</dbReference>
<proteinExistence type="predicted"/>
<dbReference type="AlphaFoldDB" id="A0A0N7JD84"/>
<sequence>MNVEPAPVSSEKPPNRSSWSRLILGVVAGFVLGSLVSGGYILYLHGLFVAFASTPLLVLVLRTLLTVVGLAPLFYGLVRLRSIKIRLATENASRESGLWIPIGFGAVVIVLIGVYGIASSAALLVFWLTGGIVSAAIVYENSGQSRRTLAAYAAIVIALFAMLGFVSLYAPVEASKHITVEKLNGPIDVNGLRRFIPLMTAYAYASDRIQIPTHRIYPEDSYVYYLGNSSVYNWIIEPEGFWNQLTKSPLGAVFVYGDEYPPRVKLVARPLEWGLHNKRFRLLFFDTLERRIVMTAGLQYKPLLEDNIEVLYNGKIYILVPLVTWKRGLLYSLPVLHGYVIVDEDENIEVVTGDRLASDPRLQGMPLLPEAVARDWVEAYRYKVGLVGFYLYHNTYVIRDIGTNPQPYLEQRSDGQLYWVFVAEPPGETYSAKYIIYVETSSTSTPRLLFYELPEPAIGISKVESYVKQAHPTYDWGELSIEEPMPTLLNGTLYWKATVTTKDYRGLVSVDIVNAASGEVISLQPRRKVTYLDVLHALWSREAVEKPTTGGLEERIAALERRVAETIKALEEIQRELQELRRLVANSTTGGQEG</sequence>
<dbReference type="EMBL" id="CP013011">
    <property type="protein sequence ID" value="ALL01481.1"/>
    <property type="molecule type" value="Genomic_DNA"/>
</dbReference>
<keyword evidence="1" id="KW-0175">Coiled coil</keyword>
<evidence type="ECO:0000313" key="4">
    <source>
        <dbReference type="Proteomes" id="UP000058613"/>
    </source>
</evidence>
<name>A0A0N7JD84_9CREN</name>
<accession>A0A0N7JD84</accession>
<evidence type="ECO:0000256" key="2">
    <source>
        <dbReference type="SAM" id="Phobius"/>
    </source>
</evidence>
<keyword evidence="2" id="KW-0472">Membrane</keyword>
<gene>
    <name evidence="3" type="ORF">Pyrde_1438</name>
</gene>
<reference evidence="3 4" key="1">
    <citation type="submission" date="2015-10" db="EMBL/GenBank/DDBJ databases">
        <title>Complete genome sequence of hyperthermophilic archaeon Pyrodictium delaneyi Su06.</title>
        <authorList>
            <person name="Jung J.-H."/>
            <person name="Lin J."/>
            <person name="Holden J.F."/>
            <person name="Park C.-S."/>
        </authorList>
    </citation>
    <scope>NUCLEOTIDE SEQUENCE [LARGE SCALE GENOMIC DNA]</scope>
    <source>
        <strain evidence="3 4">Su06</strain>
    </source>
</reference>
<protein>
    <submittedName>
        <fullName evidence="3">Uncharacterized protein</fullName>
    </submittedName>
</protein>
<dbReference type="STRING" id="1273541.Pyrde_1438"/>
<feature type="transmembrane region" description="Helical" evidence="2">
    <location>
        <begin position="22"/>
        <end position="44"/>
    </location>
</feature>
<feature type="transmembrane region" description="Helical" evidence="2">
    <location>
        <begin position="56"/>
        <end position="78"/>
    </location>
</feature>